<feature type="signal peptide" evidence="2">
    <location>
        <begin position="1"/>
        <end position="24"/>
    </location>
</feature>
<evidence type="ECO:0000313" key="3">
    <source>
        <dbReference type="EMBL" id="WCE15947.1"/>
    </source>
</evidence>
<reference evidence="3 4" key="1">
    <citation type="submission" date="2023-01" db="EMBL/GenBank/DDBJ databases">
        <title>Genome sequence resource and annotation of Enterobacter ludwigii, an economically important pathogen of seedling wilt with strawberry.</title>
        <authorList>
            <person name="Xie Y."/>
        </authorList>
    </citation>
    <scope>NUCLEOTIDE SEQUENCE [LARGE SCALE GENOMIC DNA]</scope>
    <source>
        <strain evidence="3 4">CM-TZ4</strain>
        <plasmid evidence="3 4">unnamed1</plasmid>
    </source>
</reference>
<dbReference type="InterPro" id="IPR022293">
    <property type="entry name" value="Integrating-conj_element"/>
</dbReference>
<organism evidence="3 4">
    <name type="scientific">Enterobacter ludwigii</name>
    <dbReference type="NCBI Taxonomy" id="299767"/>
    <lineage>
        <taxon>Bacteria</taxon>
        <taxon>Pseudomonadati</taxon>
        <taxon>Pseudomonadota</taxon>
        <taxon>Gammaproteobacteria</taxon>
        <taxon>Enterobacterales</taxon>
        <taxon>Enterobacteriaceae</taxon>
        <taxon>Enterobacter</taxon>
        <taxon>Enterobacter cloacae complex</taxon>
    </lineage>
</organism>
<dbReference type="EMBL" id="CP116348">
    <property type="protein sequence ID" value="WCE15947.1"/>
    <property type="molecule type" value="Genomic_DNA"/>
</dbReference>
<dbReference type="RefSeq" id="WP_053271567.1">
    <property type="nucleotide sequence ID" value="NZ_CP116348.1"/>
</dbReference>
<dbReference type="AlphaFoldDB" id="A0AAX3LIY1"/>
<dbReference type="PROSITE" id="PS51354">
    <property type="entry name" value="GLUTAREDOXIN_2"/>
    <property type="match status" value="1"/>
</dbReference>
<gene>
    <name evidence="3" type="ORF">PHA72_26770</name>
</gene>
<feature type="region of interest" description="Disordered" evidence="1">
    <location>
        <begin position="31"/>
        <end position="52"/>
    </location>
</feature>
<evidence type="ECO:0000256" key="1">
    <source>
        <dbReference type="SAM" id="MobiDB-lite"/>
    </source>
</evidence>
<feature type="chain" id="PRO_5043444182" evidence="2">
    <location>
        <begin position="25"/>
        <end position="246"/>
    </location>
</feature>
<sequence length="246" mass="27358">MNRTIISFALATSLAVGPIFPAVAQNARTTASPVVPSQEQATVPSNSEEQNARDWGLRLEEWTRYREVMRGPLGIFSPNLDPLTALGIEARSDDERRRYAELQVQVEARRVEKTLAYQRAYDAAWQRLHPGMQRVNLPGANQASSAAHVPSDASRLAVFIKDDCAPCGQLVQQLQTSGAEFDLYMVGSRQEDARIRDWAKRARIDPARVRSGSITLNHDAGRWLSLGLQGELPAVVRQVGGEWQRQ</sequence>
<evidence type="ECO:0000313" key="4">
    <source>
        <dbReference type="Proteomes" id="UP001210538"/>
    </source>
</evidence>
<name>A0AAX3LIY1_9ENTR</name>
<dbReference type="NCBIfam" id="TIGR03759">
    <property type="entry name" value="conj_TIGR03759"/>
    <property type="match status" value="1"/>
</dbReference>
<dbReference type="Proteomes" id="UP001210538">
    <property type="component" value="Plasmid unnamed1"/>
</dbReference>
<keyword evidence="2" id="KW-0732">Signal</keyword>
<proteinExistence type="predicted"/>
<evidence type="ECO:0000256" key="2">
    <source>
        <dbReference type="SAM" id="SignalP"/>
    </source>
</evidence>
<protein>
    <submittedName>
        <fullName evidence="3">TIGR03759 family integrating conjugative element protein</fullName>
    </submittedName>
</protein>
<accession>A0AAX3LIY1</accession>
<keyword evidence="4" id="KW-1185">Reference proteome</keyword>
<feature type="compositionally biased region" description="Polar residues" evidence="1">
    <location>
        <begin position="31"/>
        <end position="49"/>
    </location>
</feature>
<geneLocation type="plasmid" evidence="3 4">
    <name>unnamed1</name>
</geneLocation>
<keyword evidence="3" id="KW-0614">Plasmid</keyword>